<dbReference type="AlphaFoldDB" id="A0A0M8PBM8"/>
<organism evidence="2 3">
    <name type="scientific">Penicillium nordicum</name>
    <dbReference type="NCBI Taxonomy" id="229535"/>
    <lineage>
        <taxon>Eukaryota</taxon>
        <taxon>Fungi</taxon>
        <taxon>Dikarya</taxon>
        <taxon>Ascomycota</taxon>
        <taxon>Pezizomycotina</taxon>
        <taxon>Eurotiomycetes</taxon>
        <taxon>Eurotiomycetidae</taxon>
        <taxon>Eurotiales</taxon>
        <taxon>Aspergillaceae</taxon>
        <taxon>Penicillium</taxon>
    </lineage>
</organism>
<dbReference type="STRING" id="229535.A0A0M8PBM8"/>
<keyword evidence="1" id="KW-1133">Transmembrane helix</keyword>
<evidence type="ECO:0000313" key="2">
    <source>
        <dbReference type="EMBL" id="KOS47587.1"/>
    </source>
</evidence>
<feature type="transmembrane region" description="Helical" evidence="1">
    <location>
        <begin position="216"/>
        <end position="239"/>
    </location>
</feature>
<evidence type="ECO:0000313" key="3">
    <source>
        <dbReference type="Proteomes" id="UP000037696"/>
    </source>
</evidence>
<sequence>MGGFVLKCKDSVAFPINAKQLHYLIVKGYVEIPRVDEQVIADKNKVDGMLRLITVCQCLWFIFNMCGRVFLRLAITTGELTTAAFIVCSVATTFCWYNKPADVRTPEFIETDTTIEQILADAGDVAKGPSRYTPLDFVTRKEWPWSLYWSNWTNILRKLHIVIYEKRRPVDRFQNTLIYEPSMLGYGIFLLLTVIYASIFICGWNYKFPTVTEQHLWRISSTAVLISALLFWAVGHFAFSVYPTHIQPFFEARECERVIDEEALPNPTWIRFKRQARRVGDRIKNNSIERDPELTVPLKAILPMYIIGVVYCHARAYIFLEDILQLRSLPASAYSTVDWIDFWPHV</sequence>
<accession>A0A0M8PBM8</accession>
<feature type="transmembrane region" description="Helical" evidence="1">
    <location>
        <begin position="183"/>
        <end position="204"/>
    </location>
</feature>
<evidence type="ECO:0000256" key="1">
    <source>
        <dbReference type="SAM" id="Phobius"/>
    </source>
</evidence>
<gene>
    <name evidence="2" type="ORF">ACN38_g1458</name>
</gene>
<dbReference type="Proteomes" id="UP000037696">
    <property type="component" value="Unassembled WGS sequence"/>
</dbReference>
<keyword evidence="1" id="KW-0812">Transmembrane</keyword>
<reference evidence="2 3" key="1">
    <citation type="submission" date="2015-08" db="EMBL/GenBank/DDBJ databases">
        <title>Genome sequencing of Penicillium nordicum.</title>
        <authorList>
            <person name="Nguyen H.D."/>
            <person name="Seifert K.A."/>
        </authorList>
    </citation>
    <scope>NUCLEOTIDE SEQUENCE [LARGE SCALE GENOMIC DNA]</scope>
    <source>
        <strain evidence="2 3">DAOMC 185683</strain>
    </source>
</reference>
<proteinExistence type="predicted"/>
<name>A0A0M8PBM8_9EURO</name>
<dbReference type="OrthoDB" id="9451547at2759"/>
<protein>
    <submittedName>
        <fullName evidence="2">Uncharacterized protein</fullName>
    </submittedName>
</protein>
<dbReference type="EMBL" id="LHQQ01000014">
    <property type="protein sequence ID" value="KOS47587.1"/>
    <property type="molecule type" value="Genomic_DNA"/>
</dbReference>
<keyword evidence="3" id="KW-1185">Reference proteome</keyword>
<keyword evidence="1" id="KW-0472">Membrane</keyword>
<dbReference type="PANTHER" id="PTHR35043:SF8">
    <property type="entry name" value="DUF4220 DOMAIN-CONTAINING PROTEIN"/>
    <property type="match status" value="1"/>
</dbReference>
<dbReference type="PANTHER" id="PTHR35043">
    <property type="entry name" value="TRANSCRIPTION FACTOR DOMAIN-CONTAINING PROTEIN"/>
    <property type="match status" value="1"/>
</dbReference>
<comment type="caution">
    <text evidence="2">The sequence shown here is derived from an EMBL/GenBank/DDBJ whole genome shotgun (WGS) entry which is preliminary data.</text>
</comment>